<accession>A0AAD5SUR3</accession>
<dbReference type="InterPro" id="IPR001623">
    <property type="entry name" value="DnaJ_domain"/>
</dbReference>
<feature type="compositionally biased region" description="Acidic residues" evidence="1">
    <location>
        <begin position="278"/>
        <end position="289"/>
    </location>
</feature>
<reference evidence="3" key="1">
    <citation type="submission" date="2020-05" db="EMBL/GenBank/DDBJ databases">
        <title>Phylogenomic resolution of chytrid fungi.</title>
        <authorList>
            <person name="Stajich J.E."/>
            <person name="Amses K."/>
            <person name="Simmons R."/>
            <person name="Seto K."/>
            <person name="Myers J."/>
            <person name="Bonds A."/>
            <person name="Quandt C.A."/>
            <person name="Barry K."/>
            <person name="Liu P."/>
            <person name="Grigoriev I."/>
            <person name="Longcore J.E."/>
            <person name="James T.Y."/>
        </authorList>
    </citation>
    <scope>NUCLEOTIDE SEQUENCE</scope>
    <source>
        <strain evidence="3">JEL0513</strain>
    </source>
</reference>
<feature type="region of interest" description="Disordered" evidence="1">
    <location>
        <begin position="114"/>
        <end position="150"/>
    </location>
</feature>
<protein>
    <recommendedName>
        <fullName evidence="2">J domain-containing protein</fullName>
    </recommendedName>
</protein>
<sequence length="1166" mass="125603">MSIDAPPPIPTHFEFDLSDGGLIEVPTDQCHKIHQLHKVILNELTIYYGADDVIRKGIRLANIYIHVGDNPVPVPPKTTIHQFWTVCMIITQTATTLSSVAETSSSSTAGAATLLPLQGSSGTPPNPAQENELQPNQNPRDIGKKTYHRNPPITPIPVTIYVKQCNGGGVVRKNFNVANFNILEDLQAEMQLRMGRYLTPDTDYRFYLVFDGVATEAVDCDADLLAAKELYKGGFELVCTAVLRPPNPAQENEPDQPIQPNPIAPDVGGGGGVPQIPDGEDLNDSDEDQHDDRDDEQHDLIQRSSMHIRTSDGNSQKALERLCNSATDLAALKQQQALPIQPPGFNLPYDIKAKAQISVSFGSVKPEQPSQPSIGDLSATIMNERSQGFQEGTTQRDHHRDERHEGDWVRRTIHKTYHTEDTKSKEIVNRGTTTEEGRVIETVDLEQSTKTKRIHSSTHVEKKVVGIMLHPDKWAGRDVVNEHNHKDILRMKTVKAQDGSALRVRNSPTEYADGVTVQTTDYVMAELHYLSLTQSGDGPEHATSEWVVTGVGGFQTTHTKDPTISVQNILGIEAKVQHNRQLISEGTFKGAQRETVSTRVSDVKTYTGLDNKPLAEVTTSDDLGKTVYSVDVVQTREMYRADNSQSIHGDVTGKERVSSTLAVAGNYQRAGNISTSGNTKVQIFEKGVYNHESKSTSSGDGIVPMLQAPGSLFNPVQSDHSISSRTTRTRTLGIFVDQNEEKVEVVNSDGALQVNSTQSITTFSPAAQAAIGGVAAAAASGVIAACMGGKVDAKREAIKVGLAAAEGVLATTARQALPPSIAPIAEVGLIAAAVAGREAFDGNGLVNAAGRIGIAGARAASSKVAANTAAKAAKAAAKEIAQNAGVAAVSQASRYAAAAKCLPCVVSSAFDVGFAVYNDERWNEKNAVEKASVVAEAAASNIAAFTVAGAVSAALPTVEVVGGFSVAAATFTGAAIIALPAAAAVVAAVGGSLLTKAVWSWVRSALTPDQELKRFKELAAILGLTFEESEADIRKKMRKDLRKYHPDKGGSSEEFAARMVLYEEFLKLKLKFAASQAEQKKVDSGPNLTDGTSIANTVRDITCLLNWVSLAKFITRFRQKSYGQYTLLEKLDNLLGNFKKMEHENWHHDVRAFNEEIIPRLLIEAA</sequence>
<proteinExistence type="predicted"/>
<feature type="domain" description="J" evidence="2">
    <location>
        <begin position="1017"/>
        <end position="1080"/>
    </location>
</feature>
<dbReference type="InterPro" id="IPR036869">
    <property type="entry name" value="J_dom_sf"/>
</dbReference>
<feature type="region of interest" description="Disordered" evidence="1">
    <location>
        <begin position="246"/>
        <end position="295"/>
    </location>
</feature>
<feature type="compositionally biased region" description="Polar residues" evidence="1">
    <location>
        <begin position="118"/>
        <end position="139"/>
    </location>
</feature>
<dbReference type="Gene3D" id="1.10.287.110">
    <property type="entry name" value="DnaJ domain"/>
    <property type="match status" value="1"/>
</dbReference>
<comment type="caution">
    <text evidence="3">The sequence shown here is derived from an EMBL/GenBank/DDBJ whole genome shotgun (WGS) entry which is preliminary data.</text>
</comment>
<evidence type="ECO:0000256" key="1">
    <source>
        <dbReference type="SAM" id="MobiDB-lite"/>
    </source>
</evidence>
<evidence type="ECO:0000313" key="4">
    <source>
        <dbReference type="Proteomes" id="UP001211907"/>
    </source>
</evidence>
<evidence type="ECO:0000313" key="3">
    <source>
        <dbReference type="EMBL" id="KAJ3110722.1"/>
    </source>
</evidence>
<gene>
    <name evidence="3" type="ORF">HK100_002947</name>
</gene>
<dbReference type="Proteomes" id="UP001211907">
    <property type="component" value="Unassembled WGS sequence"/>
</dbReference>
<dbReference type="AlphaFoldDB" id="A0AAD5SUR3"/>
<dbReference type="SUPFAM" id="SSF46565">
    <property type="entry name" value="Chaperone J-domain"/>
    <property type="match status" value="1"/>
</dbReference>
<keyword evidence="4" id="KW-1185">Reference proteome</keyword>
<dbReference type="CDD" id="cd06257">
    <property type="entry name" value="DnaJ"/>
    <property type="match status" value="1"/>
</dbReference>
<evidence type="ECO:0000259" key="2">
    <source>
        <dbReference type="PROSITE" id="PS50076"/>
    </source>
</evidence>
<organism evidence="3 4">
    <name type="scientific">Physocladia obscura</name>
    <dbReference type="NCBI Taxonomy" id="109957"/>
    <lineage>
        <taxon>Eukaryota</taxon>
        <taxon>Fungi</taxon>
        <taxon>Fungi incertae sedis</taxon>
        <taxon>Chytridiomycota</taxon>
        <taxon>Chytridiomycota incertae sedis</taxon>
        <taxon>Chytridiomycetes</taxon>
        <taxon>Chytridiales</taxon>
        <taxon>Chytriomycetaceae</taxon>
        <taxon>Physocladia</taxon>
    </lineage>
</organism>
<name>A0AAD5SUR3_9FUNG</name>
<dbReference type="EMBL" id="JADGJH010001700">
    <property type="protein sequence ID" value="KAJ3110722.1"/>
    <property type="molecule type" value="Genomic_DNA"/>
</dbReference>
<dbReference type="PROSITE" id="PS50076">
    <property type="entry name" value="DNAJ_2"/>
    <property type="match status" value="1"/>
</dbReference>